<sequence length="141" mass="15560">MPQSDQTLVITRQFSASPETVFDAWTDPNKMRAWWGLKDAKCPTVEIDLRIGGAYRIANELPGGRIIWITGYYKEISRPSRLTYSWSVDEGPEETVAISFEPNAGGTCLTIHHEGITSADIYAGHQTGWTDSLSTLAAILA</sequence>
<dbReference type="AlphaFoldDB" id="A0A7W6KGS4"/>
<comment type="similarity">
    <text evidence="1">Belongs to the AHA1 family.</text>
</comment>
<organism evidence="3 4">
    <name type="scientific">Martelella radicis</name>
    <dbReference type="NCBI Taxonomy" id="1397476"/>
    <lineage>
        <taxon>Bacteria</taxon>
        <taxon>Pseudomonadati</taxon>
        <taxon>Pseudomonadota</taxon>
        <taxon>Alphaproteobacteria</taxon>
        <taxon>Hyphomicrobiales</taxon>
        <taxon>Aurantimonadaceae</taxon>
        <taxon>Martelella</taxon>
    </lineage>
</organism>
<dbReference type="EMBL" id="JACIDZ010000002">
    <property type="protein sequence ID" value="MBB4121008.1"/>
    <property type="molecule type" value="Genomic_DNA"/>
</dbReference>
<dbReference type="CDD" id="cd07814">
    <property type="entry name" value="SRPBCC_CalC_Aha1-like"/>
    <property type="match status" value="1"/>
</dbReference>
<dbReference type="Pfam" id="PF08327">
    <property type="entry name" value="AHSA1"/>
    <property type="match status" value="1"/>
</dbReference>
<dbReference type="InterPro" id="IPR023393">
    <property type="entry name" value="START-like_dom_sf"/>
</dbReference>
<keyword evidence="4" id="KW-1185">Reference proteome</keyword>
<name>A0A7W6KGS4_9HYPH</name>
<dbReference type="SUPFAM" id="SSF55961">
    <property type="entry name" value="Bet v1-like"/>
    <property type="match status" value="1"/>
</dbReference>
<dbReference type="Proteomes" id="UP000530571">
    <property type="component" value="Unassembled WGS sequence"/>
</dbReference>
<proteinExistence type="inferred from homology"/>
<accession>A0A7W6KGS4</accession>
<dbReference type="InterPro" id="IPR013538">
    <property type="entry name" value="ASHA1/2-like_C"/>
</dbReference>
<dbReference type="Gene3D" id="3.30.530.20">
    <property type="match status" value="1"/>
</dbReference>
<dbReference type="RefSeq" id="WP_183483015.1">
    <property type="nucleotide sequence ID" value="NZ_JACIDZ010000002.1"/>
</dbReference>
<protein>
    <submittedName>
        <fullName evidence="3">Uncharacterized protein YndB with AHSA1/START domain</fullName>
    </submittedName>
</protein>
<reference evidence="3 4" key="1">
    <citation type="submission" date="2020-08" db="EMBL/GenBank/DDBJ databases">
        <title>Genomic Encyclopedia of Type Strains, Phase IV (KMG-IV): sequencing the most valuable type-strain genomes for metagenomic binning, comparative biology and taxonomic classification.</title>
        <authorList>
            <person name="Goeker M."/>
        </authorList>
    </citation>
    <scope>NUCLEOTIDE SEQUENCE [LARGE SCALE GENOMIC DNA]</scope>
    <source>
        <strain evidence="3 4">DSM 28101</strain>
    </source>
</reference>
<evidence type="ECO:0000313" key="3">
    <source>
        <dbReference type="EMBL" id="MBB4121008.1"/>
    </source>
</evidence>
<evidence type="ECO:0000313" key="4">
    <source>
        <dbReference type="Proteomes" id="UP000530571"/>
    </source>
</evidence>
<evidence type="ECO:0000259" key="2">
    <source>
        <dbReference type="Pfam" id="PF08327"/>
    </source>
</evidence>
<feature type="domain" description="Activator of Hsp90 ATPase homologue 1/2-like C-terminal" evidence="2">
    <location>
        <begin position="16"/>
        <end position="140"/>
    </location>
</feature>
<gene>
    <name evidence="3" type="ORF">GGR30_000919</name>
</gene>
<evidence type="ECO:0000256" key="1">
    <source>
        <dbReference type="ARBA" id="ARBA00006817"/>
    </source>
</evidence>
<comment type="caution">
    <text evidence="3">The sequence shown here is derived from an EMBL/GenBank/DDBJ whole genome shotgun (WGS) entry which is preliminary data.</text>
</comment>